<dbReference type="Pfam" id="PF12833">
    <property type="entry name" value="HTH_18"/>
    <property type="match status" value="1"/>
</dbReference>
<evidence type="ECO:0000256" key="8">
    <source>
        <dbReference type="ARBA" id="ARBA00023163"/>
    </source>
</evidence>
<evidence type="ECO:0000259" key="11">
    <source>
        <dbReference type="PROSITE" id="PS01124"/>
    </source>
</evidence>
<dbReference type="Gene3D" id="1.10.10.60">
    <property type="entry name" value="Homeodomain-like"/>
    <property type="match status" value="2"/>
</dbReference>
<evidence type="ECO:0000256" key="3">
    <source>
        <dbReference type="ARBA" id="ARBA00022490"/>
    </source>
</evidence>
<dbReference type="GO" id="GO:0000160">
    <property type="term" value="P:phosphorelay signal transduction system"/>
    <property type="evidence" value="ECO:0007669"/>
    <property type="project" value="UniProtKB-KW"/>
</dbReference>
<comment type="caution">
    <text evidence="13">The sequence shown here is derived from an EMBL/GenBank/DDBJ whole genome shotgun (WGS) entry which is preliminary data.</text>
</comment>
<gene>
    <name evidence="13" type="ORF">BEI61_00630</name>
</gene>
<feature type="domain" description="HTH araC/xylS-type" evidence="11">
    <location>
        <begin position="147"/>
        <end position="245"/>
    </location>
</feature>
<proteinExistence type="predicted"/>
<dbReference type="PANTHER" id="PTHR42713">
    <property type="entry name" value="HISTIDINE KINASE-RELATED"/>
    <property type="match status" value="1"/>
</dbReference>
<protein>
    <recommendedName>
        <fullName evidence="2">Stage 0 sporulation protein A homolog</fullName>
    </recommendedName>
</protein>
<comment type="subcellular location">
    <subcellularLocation>
        <location evidence="1">Cytoplasm</location>
    </subcellularLocation>
</comment>
<dbReference type="PATRIC" id="fig|1432052.4.peg.708"/>
<evidence type="ECO:0000256" key="6">
    <source>
        <dbReference type="ARBA" id="ARBA00023015"/>
    </source>
</evidence>
<evidence type="ECO:0000256" key="1">
    <source>
        <dbReference type="ARBA" id="ARBA00004496"/>
    </source>
</evidence>
<dbReference type="RefSeq" id="WP_069151205.1">
    <property type="nucleotide sequence ID" value="NZ_MCGH01000001.1"/>
</dbReference>
<feature type="domain" description="Response regulatory" evidence="12">
    <location>
        <begin position="3"/>
        <end position="120"/>
    </location>
</feature>
<dbReference type="Pfam" id="PF00072">
    <property type="entry name" value="Response_reg"/>
    <property type="match status" value="1"/>
</dbReference>
<dbReference type="GO" id="GO:0043565">
    <property type="term" value="F:sequence-specific DNA binding"/>
    <property type="evidence" value="ECO:0007669"/>
    <property type="project" value="InterPro"/>
</dbReference>
<dbReference type="CDD" id="cd17536">
    <property type="entry name" value="REC_YesN-like"/>
    <property type="match status" value="1"/>
</dbReference>
<evidence type="ECO:0000313" key="14">
    <source>
        <dbReference type="Proteomes" id="UP000094067"/>
    </source>
</evidence>
<dbReference type="Proteomes" id="UP000094067">
    <property type="component" value="Unassembled WGS sequence"/>
</dbReference>
<evidence type="ECO:0000256" key="2">
    <source>
        <dbReference type="ARBA" id="ARBA00018672"/>
    </source>
</evidence>
<evidence type="ECO:0000256" key="4">
    <source>
        <dbReference type="ARBA" id="ARBA00022553"/>
    </source>
</evidence>
<dbReference type="SUPFAM" id="SSF46689">
    <property type="entry name" value="Homeodomain-like"/>
    <property type="match status" value="1"/>
</dbReference>
<accession>A0A1E3AKT0</accession>
<dbReference type="Gene3D" id="3.40.50.2300">
    <property type="match status" value="1"/>
</dbReference>
<dbReference type="AlphaFoldDB" id="A0A1E3AKT0"/>
<dbReference type="InterPro" id="IPR011006">
    <property type="entry name" value="CheY-like_superfamily"/>
</dbReference>
<dbReference type="PROSITE" id="PS01124">
    <property type="entry name" value="HTH_ARAC_FAMILY_2"/>
    <property type="match status" value="1"/>
</dbReference>
<dbReference type="InterPro" id="IPR051552">
    <property type="entry name" value="HptR"/>
</dbReference>
<evidence type="ECO:0000256" key="7">
    <source>
        <dbReference type="ARBA" id="ARBA00023125"/>
    </source>
</evidence>
<evidence type="ECO:0000256" key="10">
    <source>
        <dbReference type="PROSITE-ProRule" id="PRU00169"/>
    </source>
</evidence>
<comment type="function">
    <text evidence="9">May play the central regulatory role in sporulation. It may be an element of the effector pathway responsible for the activation of sporulation genes in response to nutritional stress. Spo0A may act in concert with spo0H (a sigma factor) to control the expression of some genes that are critical to the sporulation process.</text>
</comment>
<dbReference type="GO" id="GO:0005737">
    <property type="term" value="C:cytoplasm"/>
    <property type="evidence" value="ECO:0007669"/>
    <property type="project" value="UniProtKB-SubCell"/>
</dbReference>
<dbReference type="PROSITE" id="PS50110">
    <property type="entry name" value="RESPONSE_REGULATORY"/>
    <property type="match status" value="1"/>
</dbReference>
<dbReference type="EMBL" id="MCGH01000001">
    <property type="protein sequence ID" value="ODM09001.1"/>
    <property type="molecule type" value="Genomic_DNA"/>
</dbReference>
<keyword evidence="7" id="KW-0238">DNA-binding</keyword>
<dbReference type="SUPFAM" id="SSF52172">
    <property type="entry name" value="CheY-like"/>
    <property type="match status" value="1"/>
</dbReference>
<dbReference type="SMART" id="SM00342">
    <property type="entry name" value="HTH_ARAC"/>
    <property type="match status" value="1"/>
</dbReference>
<dbReference type="InterPro" id="IPR018060">
    <property type="entry name" value="HTH_AraC"/>
</dbReference>
<keyword evidence="4 10" id="KW-0597">Phosphoprotein</keyword>
<dbReference type="PANTHER" id="PTHR42713:SF3">
    <property type="entry name" value="TRANSCRIPTIONAL REGULATORY PROTEIN HPTR"/>
    <property type="match status" value="1"/>
</dbReference>
<evidence type="ECO:0000259" key="12">
    <source>
        <dbReference type="PROSITE" id="PS50110"/>
    </source>
</evidence>
<evidence type="ECO:0000313" key="13">
    <source>
        <dbReference type="EMBL" id="ODM09001.1"/>
    </source>
</evidence>
<dbReference type="SMART" id="SM00448">
    <property type="entry name" value="REC"/>
    <property type="match status" value="1"/>
</dbReference>
<sequence length="246" mass="28350">MYRVMIVDDEKAIRCLLRRTINWEEMNLRVEGEAASGIEAINIIDEIRPDIIFVDIRMPFMNGIEFERFAIKRYPKLKIIILTAYEDFNYAKECIGIGVSDYLLKPIVRAEINDTLHKIIGQLDDERNQAEPDETIDEIGGYSITIEEIIKYIKDNYEDKTLNLTSVSKMFGFNSSYLSRKFKEETGQGLSAFLTEVRMEKAKELAKKGTIMYMTAQKVGIPDPNYFGKLFKRNVGITYSAYLSGE</sequence>
<keyword evidence="8" id="KW-0804">Transcription</keyword>
<feature type="modified residue" description="4-aspartylphosphate" evidence="10">
    <location>
        <position position="55"/>
    </location>
</feature>
<reference evidence="13 14" key="1">
    <citation type="submission" date="2016-07" db="EMBL/GenBank/DDBJ databases">
        <title>Characterization of isolates of Eisenbergiella tayi derived from blood cultures, using whole genome sequencing.</title>
        <authorList>
            <person name="Burdz T."/>
            <person name="Wiebe D."/>
            <person name="Huynh C."/>
            <person name="Bernard K."/>
        </authorList>
    </citation>
    <scope>NUCLEOTIDE SEQUENCE [LARGE SCALE GENOMIC DNA]</scope>
    <source>
        <strain evidence="13 14">NML 110608</strain>
    </source>
</reference>
<dbReference type="GO" id="GO:0003700">
    <property type="term" value="F:DNA-binding transcription factor activity"/>
    <property type="evidence" value="ECO:0007669"/>
    <property type="project" value="InterPro"/>
</dbReference>
<dbReference type="InterPro" id="IPR001789">
    <property type="entry name" value="Sig_transdc_resp-reg_receiver"/>
</dbReference>
<keyword evidence="5" id="KW-0902">Two-component regulatory system</keyword>
<dbReference type="InterPro" id="IPR009057">
    <property type="entry name" value="Homeodomain-like_sf"/>
</dbReference>
<evidence type="ECO:0000256" key="9">
    <source>
        <dbReference type="ARBA" id="ARBA00024867"/>
    </source>
</evidence>
<keyword evidence="3" id="KW-0963">Cytoplasm</keyword>
<name>A0A1E3AKT0_9FIRM</name>
<evidence type="ECO:0000256" key="5">
    <source>
        <dbReference type="ARBA" id="ARBA00023012"/>
    </source>
</evidence>
<keyword evidence="6" id="KW-0805">Transcription regulation</keyword>
<organism evidence="13 14">
    <name type="scientific">Eisenbergiella tayi</name>
    <dbReference type="NCBI Taxonomy" id="1432052"/>
    <lineage>
        <taxon>Bacteria</taxon>
        <taxon>Bacillati</taxon>
        <taxon>Bacillota</taxon>
        <taxon>Clostridia</taxon>
        <taxon>Lachnospirales</taxon>
        <taxon>Lachnospiraceae</taxon>
        <taxon>Eisenbergiella</taxon>
    </lineage>
</organism>